<dbReference type="EMBL" id="JAEHFW010000002">
    <property type="protein sequence ID" value="MBK0379871.1"/>
    <property type="molecule type" value="Genomic_DNA"/>
</dbReference>
<dbReference type="RefSeq" id="WP_200066412.1">
    <property type="nucleotide sequence ID" value="NZ_JAEHFW010000002.1"/>
</dbReference>
<dbReference type="AlphaFoldDB" id="A0A934PVI9"/>
<proteinExistence type="inferred from homology"/>
<evidence type="ECO:0000313" key="5">
    <source>
        <dbReference type="Proteomes" id="UP000613193"/>
    </source>
</evidence>
<dbReference type="InterPro" id="IPR013320">
    <property type="entry name" value="ConA-like_dom_sf"/>
</dbReference>
<dbReference type="PROSITE" id="PS51762">
    <property type="entry name" value="GH16_2"/>
    <property type="match status" value="1"/>
</dbReference>
<dbReference type="SUPFAM" id="SSF49899">
    <property type="entry name" value="Concanavalin A-like lectins/glucanases"/>
    <property type="match status" value="1"/>
</dbReference>
<keyword evidence="2" id="KW-0732">Signal</keyword>
<evidence type="ECO:0000256" key="1">
    <source>
        <dbReference type="ARBA" id="ARBA00006865"/>
    </source>
</evidence>
<evidence type="ECO:0000259" key="3">
    <source>
        <dbReference type="PROSITE" id="PS51762"/>
    </source>
</evidence>
<dbReference type="InterPro" id="IPR000757">
    <property type="entry name" value="Beta-glucanase-like"/>
</dbReference>
<dbReference type="Pfam" id="PF00722">
    <property type="entry name" value="Glyco_hydro_16"/>
    <property type="match status" value="1"/>
</dbReference>
<feature type="chain" id="PRO_5037786619" evidence="2">
    <location>
        <begin position="21"/>
        <end position="284"/>
    </location>
</feature>
<keyword evidence="5" id="KW-1185">Reference proteome</keyword>
<dbReference type="PANTHER" id="PTHR10963">
    <property type="entry name" value="GLYCOSYL HYDROLASE-RELATED"/>
    <property type="match status" value="1"/>
</dbReference>
<accession>A0A934PVI9</accession>
<dbReference type="Proteomes" id="UP000613193">
    <property type="component" value="Unassembled WGS sequence"/>
</dbReference>
<evidence type="ECO:0000256" key="2">
    <source>
        <dbReference type="SAM" id="SignalP"/>
    </source>
</evidence>
<dbReference type="InterPro" id="IPR050546">
    <property type="entry name" value="Glycosyl_Hydrlase_16"/>
</dbReference>
<dbReference type="GO" id="GO:0004553">
    <property type="term" value="F:hydrolase activity, hydrolyzing O-glycosyl compounds"/>
    <property type="evidence" value="ECO:0007669"/>
    <property type="project" value="InterPro"/>
</dbReference>
<protein>
    <submittedName>
        <fullName evidence="4">Glycoside hydrolase family 16 protein</fullName>
    </submittedName>
</protein>
<feature type="signal peptide" evidence="2">
    <location>
        <begin position="1"/>
        <end position="20"/>
    </location>
</feature>
<evidence type="ECO:0000313" key="4">
    <source>
        <dbReference type="EMBL" id="MBK0379871.1"/>
    </source>
</evidence>
<comment type="similarity">
    <text evidence="1">Belongs to the glycosyl hydrolase 16 family.</text>
</comment>
<keyword evidence="4" id="KW-0378">Hydrolase</keyword>
<dbReference type="GO" id="GO:0005975">
    <property type="term" value="P:carbohydrate metabolic process"/>
    <property type="evidence" value="ECO:0007669"/>
    <property type="project" value="InterPro"/>
</dbReference>
<dbReference type="PROSITE" id="PS51257">
    <property type="entry name" value="PROKAR_LIPOPROTEIN"/>
    <property type="match status" value="1"/>
</dbReference>
<dbReference type="Gene3D" id="2.60.120.200">
    <property type="match status" value="1"/>
</dbReference>
<sequence>MRIYYALSGAAIILSLAACSGSKNNPEPKTPTVVPKVLPEDKGWTFETTPYFSDDFDYTGKPDNSKWTYDVGGSGWGNNELEYYTDGANADVADGKLTITAKKENFGGKNYTSTRLVSKGTGSMLYGRVKVKAKLPSGVGTWPAIWMLPDTYAYGDWPKSGEIDIMEMVGYDPNNIHFTVHNALYNGTNGKGNNMIIPTASTDYHIYRTDWTPYAIRGYYDDTLVYTYINSGDGSPAWPYDQKFHLLLNIAVGGNWGGVQGVNDGAFPTTMDVDYVRFYKMIDK</sequence>
<comment type="caution">
    <text evidence="4">The sequence shown here is derived from an EMBL/GenBank/DDBJ whole genome shotgun (WGS) entry which is preliminary data.</text>
</comment>
<feature type="domain" description="GH16" evidence="3">
    <location>
        <begin position="20"/>
        <end position="284"/>
    </location>
</feature>
<gene>
    <name evidence="4" type="ORF">I5M19_11160</name>
</gene>
<reference evidence="4" key="1">
    <citation type="submission" date="2020-12" db="EMBL/GenBank/DDBJ databases">
        <title>Bacterial novel species Mucilaginibacter sp. SD-g isolated from soil.</title>
        <authorList>
            <person name="Jung H.-Y."/>
        </authorList>
    </citation>
    <scope>NUCLEOTIDE SEQUENCE</scope>
    <source>
        <strain evidence="4">SD-g</strain>
    </source>
</reference>
<organism evidence="4 5">
    <name type="scientific">Mucilaginibacter segetis</name>
    <dbReference type="NCBI Taxonomy" id="2793071"/>
    <lineage>
        <taxon>Bacteria</taxon>
        <taxon>Pseudomonadati</taxon>
        <taxon>Bacteroidota</taxon>
        <taxon>Sphingobacteriia</taxon>
        <taxon>Sphingobacteriales</taxon>
        <taxon>Sphingobacteriaceae</taxon>
        <taxon>Mucilaginibacter</taxon>
    </lineage>
</organism>
<name>A0A934PVI9_9SPHI</name>
<dbReference type="PANTHER" id="PTHR10963:SF55">
    <property type="entry name" value="GLYCOSIDE HYDROLASE FAMILY 16 PROTEIN"/>
    <property type="match status" value="1"/>
</dbReference>
<dbReference type="CDD" id="cd08023">
    <property type="entry name" value="GH16_laminarinase_like"/>
    <property type="match status" value="1"/>
</dbReference>